<dbReference type="Proteomes" id="UP001156670">
    <property type="component" value="Unassembled WGS sequence"/>
</dbReference>
<dbReference type="RefSeq" id="WP_284318922.1">
    <property type="nucleotide sequence ID" value="NZ_BSOB01000002.1"/>
</dbReference>
<comment type="caution">
    <text evidence="2">The sequence shown here is derived from an EMBL/GenBank/DDBJ whole genome shotgun (WGS) entry which is preliminary data.</text>
</comment>
<keyword evidence="1" id="KW-0472">Membrane</keyword>
<dbReference type="EMBL" id="BSOB01000002">
    <property type="protein sequence ID" value="GLQ91142.1"/>
    <property type="molecule type" value="Genomic_DNA"/>
</dbReference>
<keyword evidence="1" id="KW-1133">Transmembrane helix</keyword>
<evidence type="ECO:0000256" key="1">
    <source>
        <dbReference type="SAM" id="Phobius"/>
    </source>
</evidence>
<sequence>MNDEILDELVALYHQNAREVAPGRLNARVLMATEHVARKRRFRLVWPWLGLAMAASVFICLTLYRATPPPAPVPSNRLTQNYLLHMDVEPSGSPVTAYLLSNNERAYALLAAANTKETP</sequence>
<organism evidence="2 3">
    <name type="scientific">Dyella acidisoli</name>
    <dbReference type="NCBI Taxonomy" id="1867834"/>
    <lineage>
        <taxon>Bacteria</taxon>
        <taxon>Pseudomonadati</taxon>
        <taxon>Pseudomonadota</taxon>
        <taxon>Gammaproteobacteria</taxon>
        <taxon>Lysobacterales</taxon>
        <taxon>Rhodanobacteraceae</taxon>
        <taxon>Dyella</taxon>
    </lineage>
</organism>
<protein>
    <submittedName>
        <fullName evidence="2">Uncharacterized protein</fullName>
    </submittedName>
</protein>
<accession>A0ABQ5XJK5</accession>
<gene>
    <name evidence="2" type="ORF">GCM10007901_00920</name>
</gene>
<name>A0ABQ5XJK5_9GAMM</name>
<feature type="transmembrane region" description="Helical" evidence="1">
    <location>
        <begin position="44"/>
        <end position="64"/>
    </location>
</feature>
<reference evidence="3" key="1">
    <citation type="journal article" date="2019" name="Int. J. Syst. Evol. Microbiol.">
        <title>The Global Catalogue of Microorganisms (GCM) 10K type strain sequencing project: providing services to taxonomists for standard genome sequencing and annotation.</title>
        <authorList>
            <consortium name="The Broad Institute Genomics Platform"/>
            <consortium name="The Broad Institute Genome Sequencing Center for Infectious Disease"/>
            <person name="Wu L."/>
            <person name="Ma J."/>
        </authorList>
    </citation>
    <scope>NUCLEOTIDE SEQUENCE [LARGE SCALE GENOMIC DNA]</scope>
    <source>
        <strain evidence="3">NBRC 111980</strain>
    </source>
</reference>
<keyword evidence="1" id="KW-0812">Transmembrane</keyword>
<evidence type="ECO:0000313" key="2">
    <source>
        <dbReference type="EMBL" id="GLQ91142.1"/>
    </source>
</evidence>
<keyword evidence="3" id="KW-1185">Reference proteome</keyword>
<proteinExistence type="predicted"/>
<evidence type="ECO:0000313" key="3">
    <source>
        <dbReference type="Proteomes" id="UP001156670"/>
    </source>
</evidence>